<evidence type="ECO:0000313" key="2">
    <source>
        <dbReference type="Proteomes" id="UP000445000"/>
    </source>
</evidence>
<dbReference type="AlphaFoldDB" id="A0A829YLC1"/>
<dbReference type="RefSeq" id="WP_161815263.1">
    <property type="nucleotide sequence ID" value="NZ_BLJN01000006.1"/>
</dbReference>
<proteinExistence type="predicted"/>
<gene>
    <name evidence="1" type="ORF">GCM10011487_56710</name>
</gene>
<dbReference type="EMBL" id="BLJN01000006">
    <property type="protein sequence ID" value="GFE83671.1"/>
    <property type="molecule type" value="Genomic_DNA"/>
</dbReference>
<accession>A0A829YLC1</accession>
<dbReference type="Gene3D" id="1.10.10.10">
    <property type="entry name" value="Winged helix-like DNA-binding domain superfamily/Winged helix DNA-binding domain"/>
    <property type="match status" value="1"/>
</dbReference>
<organism evidence="1 2">
    <name type="scientific">Steroidobacter agaridevorans</name>
    <dbReference type="NCBI Taxonomy" id="2695856"/>
    <lineage>
        <taxon>Bacteria</taxon>
        <taxon>Pseudomonadati</taxon>
        <taxon>Pseudomonadota</taxon>
        <taxon>Gammaproteobacteria</taxon>
        <taxon>Steroidobacterales</taxon>
        <taxon>Steroidobacteraceae</taxon>
        <taxon>Steroidobacter</taxon>
    </lineage>
</organism>
<keyword evidence="2" id="KW-1185">Reference proteome</keyword>
<dbReference type="InterPro" id="IPR036388">
    <property type="entry name" value="WH-like_DNA-bd_sf"/>
</dbReference>
<evidence type="ECO:0000313" key="1">
    <source>
        <dbReference type="EMBL" id="GFE83671.1"/>
    </source>
</evidence>
<comment type="caution">
    <text evidence="1">The sequence shown here is derived from an EMBL/GenBank/DDBJ whole genome shotgun (WGS) entry which is preliminary data.</text>
</comment>
<evidence type="ECO:0008006" key="3">
    <source>
        <dbReference type="Google" id="ProtNLM"/>
    </source>
</evidence>
<dbReference type="Proteomes" id="UP000445000">
    <property type="component" value="Unassembled WGS sequence"/>
</dbReference>
<dbReference type="SUPFAM" id="SSF46785">
    <property type="entry name" value="Winged helix' DNA-binding domain"/>
    <property type="match status" value="1"/>
</dbReference>
<protein>
    <recommendedName>
        <fullName evidence="3">Transcription regulator PadR N-terminal domain-containing protein</fullName>
    </recommendedName>
</protein>
<name>A0A829YLC1_9GAMM</name>
<reference evidence="2" key="1">
    <citation type="submission" date="2020-01" db="EMBL/GenBank/DDBJ databases">
        <title>'Steroidobacter agaridevorans' sp. nov., agar-degrading bacteria isolated from rhizosphere soils.</title>
        <authorList>
            <person name="Ikenaga M."/>
            <person name="Kataoka M."/>
            <person name="Murouchi A."/>
            <person name="Katsuragi S."/>
            <person name="Sakai M."/>
        </authorList>
    </citation>
    <scope>NUCLEOTIDE SEQUENCE [LARGE SCALE GENOMIC DNA]</scope>
    <source>
        <strain evidence="2">YU21-B</strain>
    </source>
</reference>
<dbReference type="InterPro" id="IPR036390">
    <property type="entry name" value="WH_DNA-bd_sf"/>
</dbReference>
<sequence length="99" mass="11228">MSWNEMLILRLLIDNPGGLFGSDFLALSNGRLRRGSIYTMLARMVRKGYIKESHERAEAPHLTPRTRHHVSAAGYRAYKDRLEAHGLTELKSTFSGTRA</sequence>